<feature type="non-terminal residue" evidence="3">
    <location>
        <position position="532"/>
    </location>
</feature>
<dbReference type="SUPFAM" id="SSF63446">
    <property type="entry name" value="Type I dockerin domain"/>
    <property type="match status" value="1"/>
</dbReference>
<dbReference type="EMBL" id="UINC01037295">
    <property type="protein sequence ID" value="SVB32574.1"/>
    <property type="molecule type" value="Genomic_DNA"/>
</dbReference>
<dbReference type="Pfam" id="PF02369">
    <property type="entry name" value="Big_1"/>
    <property type="match status" value="1"/>
</dbReference>
<proteinExistence type="inferred from homology"/>
<dbReference type="AlphaFoldDB" id="A0A382D3F7"/>
<dbReference type="Pfam" id="PF01833">
    <property type="entry name" value="TIG"/>
    <property type="match status" value="1"/>
</dbReference>
<reference evidence="3" key="1">
    <citation type="submission" date="2018-05" db="EMBL/GenBank/DDBJ databases">
        <authorList>
            <person name="Lanie J.A."/>
            <person name="Ng W.-L."/>
            <person name="Kazmierczak K.M."/>
            <person name="Andrzejewski T.M."/>
            <person name="Davidsen T.M."/>
            <person name="Wayne K.J."/>
            <person name="Tettelin H."/>
            <person name="Glass J.I."/>
            <person name="Rusch D."/>
            <person name="Podicherti R."/>
            <person name="Tsui H.-C.T."/>
            <person name="Winkler M.E."/>
        </authorList>
    </citation>
    <scope>NUCLEOTIDE SEQUENCE</scope>
</reference>
<organism evidence="3">
    <name type="scientific">marine metagenome</name>
    <dbReference type="NCBI Taxonomy" id="408172"/>
    <lineage>
        <taxon>unclassified sequences</taxon>
        <taxon>metagenomes</taxon>
        <taxon>ecological metagenomes</taxon>
    </lineage>
</organism>
<dbReference type="Gene3D" id="1.10.1330.10">
    <property type="entry name" value="Dockerin domain"/>
    <property type="match status" value="1"/>
</dbReference>
<dbReference type="Pfam" id="PF00404">
    <property type="entry name" value="Dockerin_1"/>
    <property type="match status" value="1"/>
</dbReference>
<dbReference type="SUPFAM" id="SSF49373">
    <property type="entry name" value="Invasin/intimin cell-adhesion fragments"/>
    <property type="match status" value="2"/>
</dbReference>
<dbReference type="SMART" id="SM00634">
    <property type="entry name" value="BID_1"/>
    <property type="match status" value="2"/>
</dbReference>
<dbReference type="InterPro" id="IPR016134">
    <property type="entry name" value="Dockerin_dom"/>
</dbReference>
<dbReference type="Gene3D" id="2.60.40.10">
    <property type="entry name" value="Immunoglobulins"/>
    <property type="match status" value="3"/>
</dbReference>
<dbReference type="InterPro" id="IPR003344">
    <property type="entry name" value="Big_1_dom"/>
</dbReference>
<dbReference type="InterPro" id="IPR002909">
    <property type="entry name" value="IPT_dom"/>
</dbReference>
<dbReference type="InterPro" id="IPR013783">
    <property type="entry name" value="Ig-like_fold"/>
</dbReference>
<dbReference type="InterPro" id="IPR018247">
    <property type="entry name" value="EF_Hand_1_Ca_BS"/>
</dbReference>
<evidence type="ECO:0000259" key="2">
    <source>
        <dbReference type="PROSITE" id="PS51766"/>
    </source>
</evidence>
<dbReference type="InterPro" id="IPR036439">
    <property type="entry name" value="Dockerin_dom_sf"/>
</dbReference>
<evidence type="ECO:0000313" key="3">
    <source>
        <dbReference type="EMBL" id="SVB32574.1"/>
    </source>
</evidence>
<dbReference type="SUPFAM" id="SSF81296">
    <property type="entry name" value="E set domains"/>
    <property type="match status" value="1"/>
</dbReference>
<evidence type="ECO:0000256" key="1">
    <source>
        <dbReference type="ARBA" id="ARBA00010116"/>
    </source>
</evidence>
<dbReference type="PROSITE" id="PS51766">
    <property type="entry name" value="DOCKERIN"/>
    <property type="match status" value="1"/>
</dbReference>
<dbReference type="CDD" id="cd00102">
    <property type="entry name" value="IPT"/>
    <property type="match status" value="1"/>
</dbReference>
<dbReference type="GO" id="GO:0000272">
    <property type="term" value="P:polysaccharide catabolic process"/>
    <property type="evidence" value="ECO:0007669"/>
    <property type="project" value="InterPro"/>
</dbReference>
<dbReference type="InterPro" id="IPR002105">
    <property type="entry name" value="Dockerin_1_rpt"/>
</dbReference>
<protein>
    <recommendedName>
        <fullName evidence="2">Dockerin domain-containing protein</fullName>
    </recommendedName>
</protein>
<dbReference type="InterPro" id="IPR014756">
    <property type="entry name" value="Ig_E-set"/>
</dbReference>
<dbReference type="Gene3D" id="2.60.40.4070">
    <property type="match status" value="1"/>
</dbReference>
<dbReference type="InterPro" id="IPR008964">
    <property type="entry name" value="Invasin/intimin_cell_adhesion"/>
</dbReference>
<dbReference type="InterPro" id="IPR025965">
    <property type="entry name" value="FlgD/Vpr_Ig-like"/>
</dbReference>
<dbReference type="Pfam" id="PF13860">
    <property type="entry name" value="FlgD_ig"/>
    <property type="match status" value="1"/>
</dbReference>
<name>A0A382D3F7_9ZZZZ</name>
<dbReference type="GO" id="GO:0004553">
    <property type="term" value="F:hydrolase activity, hydrolyzing O-glycosyl compounds"/>
    <property type="evidence" value="ECO:0007669"/>
    <property type="project" value="InterPro"/>
</dbReference>
<sequence length="532" mass="58006">MSNWIRFLVLLIHFGLLIVVFFPSLEAEIGYVLTDPFTFDTRLTPTIESVSPSEGTFFGGREITVLGSNFVVGRTAVKLGENYGLDIVVKSDTEIVLKTPSSLQASVDVAVINPGGMIVILEDGFQYVEPKVTVIRLTTNPKTLVANGANTATITIQLFDQDNQLITDELVKLSASLGTIDAPVFNHDEKVYRAQFISPLVIGDAIISAETEDGKIATSKISLIQRKVSISKSIVSVEPSANIAADGKSTVTINVTLFDDRGFPLSGRKVAIRPSDKVTVTIPSLTDNEGKTVAKMSSIHPQTIVLTTFVRGIPLLDKPVVHFTIDGVRNVTGSNQIIVLALDVNKDSEIDVLDLVQVASMFGRVAQGLMEDVNRDGVVNIFDLMQVASNLGQNVSASPSVLDPQLSIVKNLNQGAIRSSVIALKRLADNRTMYAIEILETLLVPQRTQLRQNYPNPFNPETWIPYDLAIDADVTIEIYNITGHIIKRVNLGHQAAGHYRDRSKALSWNGCSDNGERVANGIYYIKFTANEV</sequence>
<dbReference type="PROSITE" id="PS00018">
    <property type="entry name" value="EF_HAND_1"/>
    <property type="match status" value="1"/>
</dbReference>
<feature type="domain" description="Dockerin" evidence="2">
    <location>
        <begin position="337"/>
        <end position="400"/>
    </location>
</feature>
<gene>
    <name evidence="3" type="ORF">METZ01_LOCUS185428</name>
</gene>
<accession>A0A382D3F7</accession>
<comment type="similarity">
    <text evidence="1">Belongs to the intimin/invasin family.</text>
</comment>